<sequence length="76" mass="8434">MPSEPSGSDISGFVDLSTSPTRPTQTQQNTHTDTQRYTEASSTFHFVFVDLHVYLPRSKLSLQGLSARTGYELVTI</sequence>
<dbReference type="AlphaFoldDB" id="A0A0M8P2K1"/>
<reference evidence="2 3" key="1">
    <citation type="submission" date="2015-08" db="EMBL/GenBank/DDBJ databases">
        <title>Genome sequencing of Penicillium nordicum.</title>
        <authorList>
            <person name="Nguyen H.D."/>
            <person name="Seifert K.A."/>
        </authorList>
    </citation>
    <scope>NUCLEOTIDE SEQUENCE [LARGE SCALE GENOMIC DNA]</scope>
    <source>
        <strain evidence="2 3">DAOMC 185683</strain>
    </source>
</reference>
<dbReference type="EMBL" id="LHQQ01000111">
    <property type="protein sequence ID" value="KOS42227.1"/>
    <property type="molecule type" value="Genomic_DNA"/>
</dbReference>
<proteinExistence type="predicted"/>
<feature type="compositionally biased region" description="Low complexity" evidence="1">
    <location>
        <begin position="17"/>
        <end position="32"/>
    </location>
</feature>
<organism evidence="2 3">
    <name type="scientific">Penicillium nordicum</name>
    <dbReference type="NCBI Taxonomy" id="229535"/>
    <lineage>
        <taxon>Eukaryota</taxon>
        <taxon>Fungi</taxon>
        <taxon>Dikarya</taxon>
        <taxon>Ascomycota</taxon>
        <taxon>Pezizomycotina</taxon>
        <taxon>Eurotiomycetes</taxon>
        <taxon>Eurotiomycetidae</taxon>
        <taxon>Eurotiales</taxon>
        <taxon>Aspergillaceae</taxon>
        <taxon>Penicillium</taxon>
    </lineage>
</organism>
<dbReference type="Proteomes" id="UP000037696">
    <property type="component" value="Unassembled WGS sequence"/>
</dbReference>
<accession>A0A0M8P2K1</accession>
<evidence type="ECO:0000256" key="1">
    <source>
        <dbReference type="SAM" id="MobiDB-lite"/>
    </source>
</evidence>
<feature type="region of interest" description="Disordered" evidence="1">
    <location>
        <begin position="1"/>
        <end position="35"/>
    </location>
</feature>
<keyword evidence="3" id="KW-1185">Reference proteome</keyword>
<protein>
    <submittedName>
        <fullName evidence="2">Uncharacterized protein</fullName>
    </submittedName>
</protein>
<evidence type="ECO:0000313" key="3">
    <source>
        <dbReference type="Proteomes" id="UP000037696"/>
    </source>
</evidence>
<name>A0A0M8P2K1_9EURO</name>
<evidence type="ECO:0000313" key="2">
    <source>
        <dbReference type="EMBL" id="KOS42227.1"/>
    </source>
</evidence>
<gene>
    <name evidence="2" type="ORF">ACN38_g6899</name>
</gene>
<comment type="caution">
    <text evidence="2">The sequence shown here is derived from an EMBL/GenBank/DDBJ whole genome shotgun (WGS) entry which is preliminary data.</text>
</comment>